<evidence type="ECO:0000256" key="3">
    <source>
        <dbReference type="ARBA" id="ARBA00023163"/>
    </source>
</evidence>
<dbReference type="InterPro" id="IPR020449">
    <property type="entry name" value="Tscrpt_reg_AraC-type_HTH"/>
</dbReference>
<keyword evidence="3" id="KW-0804">Transcription</keyword>
<evidence type="ECO:0000259" key="4">
    <source>
        <dbReference type="PROSITE" id="PS01124"/>
    </source>
</evidence>
<reference evidence="5" key="1">
    <citation type="submission" date="2020-11" db="EMBL/GenBank/DDBJ databases">
        <authorList>
            <person name="Thieme N."/>
            <person name="Liebl W."/>
            <person name="Zverlov V."/>
        </authorList>
    </citation>
    <scope>NUCLEOTIDE SEQUENCE</scope>
    <source>
        <strain evidence="5">NT08</strain>
    </source>
</reference>
<dbReference type="GO" id="GO:0003700">
    <property type="term" value="F:DNA-binding transcription factor activity"/>
    <property type="evidence" value="ECO:0007669"/>
    <property type="project" value="InterPro"/>
</dbReference>
<evidence type="ECO:0000313" key="5">
    <source>
        <dbReference type="EMBL" id="MBF7810323.1"/>
    </source>
</evidence>
<dbReference type="SUPFAM" id="SSF46689">
    <property type="entry name" value="Homeodomain-like"/>
    <property type="match status" value="1"/>
</dbReference>
<sequence>MSEELFYFAKKISRISAGCGVSQTPIRIHKAKELLGSNKLKIYEIAEKVGYSDSKYFCKVFKESTGMSPKEYMKFY</sequence>
<dbReference type="GO" id="GO:0043565">
    <property type="term" value="F:sequence-specific DNA binding"/>
    <property type="evidence" value="ECO:0007669"/>
    <property type="project" value="InterPro"/>
</dbReference>
<dbReference type="Pfam" id="PF12833">
    <property type="entry name" value="HTH_18"/>
    <property type="match status" value="1"/>
</dbReference>
<proteinExistence type="predicted"/>
<accession>A0AAE2V1J3</accession>
<dbReference type="InterPro" id="IPR018060">
    <property type="entry name" value="HTH_AraC"/>
</dbReference>
<comment type="caution">
    <text evidence="5">The sequence shown here is derived from an EMBL/GenBank/DDBJ whole genome shotgun (WGS) entry which is preliminary data.</text>
</comment>
<dbReference type="InterPro" id="IPR018062">
    <property type="entry name" value="HTH_AraC-typ_CS"/>
</dbReference>
<keyword evidence="1" id="KW-0805">Transcription regulation</keyword>
<dbReference type="InterPro" id="IPR009057">
    <property type="entry name" value="Homeodomain-like_sf"/>
</dbReference>
<dbReference type="PANTHER" id="PTHR43280:SF28">
    <property type="entry name" value="HTH-TYPE TRANSCRIPTIONAL ACTIVATOR RHAS"/>
    <property type="match status" value="1"/>
</dbReference>
<dbReference type="Proteomes" id="UP000631418">
    <property type="component" value="Unassembled WGS sequence"/>
</dbReference>
<protein>
    <submittedName>
        <fullName evidence="5">Helix-turn-helix transcriptional regulator</fullName>
    </submittedName>
</protein>
<organism evidence="5 6">
    <name type="scientific">Clostridium beijerinckii</name>
    <name type="common">Clostridium MP</name>
    <dbReference type="NCBI Taxonomy" id="1520"/>
    <lineage>
        <taxon>Bacteria</taxon>
        <taxon>Bacillati</taxon>
        <taxon>Bacillota</taxon>
        <taxon>Clostridia</taxon>
        <taxon>Eubacteriales</taxon>
        <taxon>Clostridiaceae</taxon>
        <taxon>Clostridium</taxon>
    </lineage>
</organism>
<evidence type="ECO:0000256" key="1">
    <source>
        <dbReference type="ARBA" id="ARBA00023015"/>
    </source>
</evidence>
<dbReference type="PROSITE" id="PS01124">
    <property type="entry name" value="HTH_ARAC_FAMILY_2"/>
    <property type="match status" value="1"/>
</dbReference>
<dbReference type="PRINTS" id="PR00032">
    <property type="entry name" value="HTHARAC"/>
</dbReference>
<dbReference type="EMBL" id="JADOEF010000001">
    <property type="protein sequence ID" value="MBF7810323.1"/>
    <property type="molecule type" value="Genomic_DNA"/>
</dbReference>
<dbReference type="AlphaFoldDB" id="A0AAE2V1J3"/>
<keyword evidence="2" id="KW-0238">DNA-binding</keyword>
<dbReference type="PANTHER" id="PTHR43280">
    <property type="entry name" value="ARAC-FAMILY TRANSCRIPTIONAL REGULATOR"/>
    <property type="match status" value="1"/>
</dbReference>
<dbReference type="SMART" id="SM00342">
    <property type="entry name" value="HTH_ARAC"/>
    <property type="match status" value="1"/>
</dbReference>
<dbReference type="Gene3D" id="1.10.10.60">
    <property type="entry name" value="Homeodomain-like"/>
    <property type="match status" value="1"/>
</dbReference>
<gene>
    <name evidence="5" type="ORF">IS491_17000</name>
</gene>
<name>A0AAE2V1J3_CLOBE</name>
<dbReference type="RefSeq" id="WP_080515391.1">
    <property type="nucleotide sequence ID" value="NZ_CP073279.1"/>
</dbReference>
<dbReference type="PROSITE" id="PS00041">
    <property type="entry name" value="HTH_ARAC_FAMILY_1"/>
    <property type="match status" value="1"/>
</dbReference>
<evidence type="ECO:0000256" key="2">
    <source>
        <dbReference type="ARBA" id="ARBA00023125"/>
    </source>
</evidence>
<evidence type="ECO:0000313" key="6">
    <source>
        <dbReference type="Proteomes" id="UP000631418"/>
    </source>
</evidence>
<feature type="domain" description="HTH araC/xylS-type" evidence="4">
    <location>
        <begin position="27"/>
        <end position="75"/>
    </location>
</feature>